<feature type="compositionally biased region" description="Basic and acidic residues" evidence="1">
    <location>
        <begin position="442"/>
        <end position="454"/>
    </location>
</feature>
<dbReference type="SUPFAM" id="SSF55753">
    <property type="entry name" value="Actin depolymerizing proteins"/>
    <property type="match status" value="1"/>
</dbReference>
<protein>
    <submittedName>
        <fullName evidence="2">ADF-H/Gelsolin-like domain superfamily</fullName>
    </submittedName>
</protein>
<feature type="region of interest" description="Disordered" evidence="1">
    <location>
        <begin position="126"/>
        <end position="330"/>
    </location>
</feature>
<feature type="compositionally biased region" description="Polar residues" evidence="1">
    <location>
        <begin position="184"/>
        <end position="207"/>
    </location>
</feature>
<feature type="compositionally biased region" description="Basic and acidic residues" evidence="1">
    <location>
        <begin position="673"/>
        <end position="684"/>
    </location>
</feature>
<feature type="compositionally biased region" description="Low complexity" evidence="1">
    <location>
        <begin position="159"/>
        <end position="169"/>
    </location>
</feature>
<proteinExistence type="predicted"/>
<feature type="compositionally biased region" description="Acidic residues" evidence="1">
    <location>
        <begin position="142"/>
        <end position="151"/>
    </location>
</feature>
<reference evidence="2" key="1">
    <citation type="submission" date="2022-06" db="EMBL/GenBank/DDBJ databases">
        <title>Complete genome sequences of two strains of the flax pathogen Septoria linicola.</title>
        <authorList>
            <person name="Lapalu N."/>
            <person name="Simon A."/>
            <person name="Demenou B."/>
            <person name="Paumier D."/>
            <person name="Guillot M.-P."/>
            <person name="Gout L."/>
            <person name="Valade R."/>
        </authorList>
    </citation>
    <scope>NUCLEOTIDE SEQUENCE</scope>
    <source>
        <strain evidence="2">SE15195</strain>
    </source>
</reference>
<dbReference type="Gene3D" id="3.40.20.10">
    <property type="entry name" value="Severin"/>
    <property type="match status" value="1"/>
</dbReference>
<dbReference type="EMBL" id="CP099419">
    <property type="protein sequence ID" value="USW49617.1"/>
    <property type="molecule type" value="Genomic_DNA"/>
</dbReference>
<feature type="compositionally biased region" description="Polar residues" evidence="1">
    <location>
        <begin position="862"/>
        <end position="918"/>
    </location>
</feature>
<name>A0A9Q9APA8_9PEZI</name>
<feature type="compositionally biased region" description="Polar residues" evidence="1">
    <location>
        <begin position="636"/>
        <end position="647"/>
    </location>
</feature>
<feature type="region of interest" description="Disordered" evidence="1">
    <location>
        <begin position="355"/>
        <end position="703"/>
    </location>
</feature>
<dbReference type="Proteomes" id="UP001056384">
    <property type="component" value="Chromosome 2"/>
</dbReference>
<evidence type="ECO:0000256" key="1">
    <source>
        <dbReference type="SAM" id="MobiDB-lite"/>
    </source>
</evidence>
<feature type="region of interest" description="Disordered" evidence="1">
    <location>
        <begin position="1017"/>
        <end position="1055"/>
    </location>
</feature>
<gene>
    <name evidence="2" type="ORF">Slin15195_G029360</name>
</gene>
<feature type="compositionally biased region" description="Polar residues" evidence="1">
    <location>
        <begin position="386"/>
        <end position="407"/>
    </location>
</feature>
<evidence type="ECO:0000313" key="3">
    <source>
        <dbReference type="Proteomes" id="UP001056384"/>
    </source>
</evidence>
<feature type="compositionally biased region" description="Basic residues" evidence="1">
    <location>
        <begin position="955"/>
        <end position="966"/>
    </location>
</feature>
<dbReference type="AlphaFoldDB" id="A0A9Q9APA8"/>
<dbReference type="OrthoDB" id="74412at2759"/>
<accession>A0A9Q9APA8</accession>
<evidence type="ECO:0000313" key="2">
    <source>
        <dbReference type="EMBL" id="USW49617.1"/>
    </source>
</evidence>
<feature type="compositionally biased region" description="Polar residues" evidence="1">
    <location>
        <begin position="126"/>
        <end position="136"/>
    </location>
</feature>
<feature type="compositionally biased region" description="Basic and acidic residues" evidence="1">
    <location>
        <begin position="300"/>
        <end position="309"/>
    </location>
</feature>
<feature type="compositionally biased region" description="Acidic residues" evidence="1">
    <location>
        <begin position="579"/>
        <end position="588"/>
    </location>
</feature>
<keyword evidence="3" id="KW-1185">Reference proteome</keyword>
<feature type="compositionally biased region" description="Polar residues" evidence="1">
    <location>
        <begin position="745"/>
        <end position="765"/>
    </location>
</feature>
<organism evidence="2 3">
    <name type="scientific">Septoria linicola</name>
    <dbReference type="NCBI Taxonomy" id="215465"/>
    <lineage>
        <taxon>Eukaryota</taxon>
        <taxon>Fungi</taxon>
        <taxon>Dikarya</taxon>
        <taxon>Ascomycota</taxon>
        <taxon>Pezizomycotina</taxon>
        <taxon>Dothideomycetes</taxon>
        <taxon>Dothideomycetidae</taxon>
        <taxon>Mycosphaerellales</taxon>
        <taxon>Mycosphaerellaceae</taxon>
        <taxon>Septoria</taxon>
    </lineage>
</organism>
<feature type="compositionally biased region" description="Low complexity" evidence="1">
    <location>
        <begin position="480"/>
        <end position="493"/>
    </location>
</feature>
<sequence>MSLNGLDSPEVQDTYHTAIAEAGGWFLLKYTSRDSVDLLARGKHGVSEARNALAAYTEASPLYGLLMYRRRRILIKYIPAGTSRLLQARTSVHLQDVLERYSPYETLLEITNGDALNDTSLAASFHLHTSSPSPSTGRLDELREEEEDDGNSGDGGATGNAATANLSAAQRYRADRGIGKRAQRSATSLHSLQPSQPNAALSRRSTPPASPAKSPGLTLPESPAALPATPLESPLGPREVSKALEGTAEPDSTRVPDPTLHVNGLHEVGPDVNQSALQPVNEAEPKALSEEVSEATPRSSEQRTRESSPRRQSMPGHQISMRSQSLDEEPYDFSQYDALFKPKIKLGPRPINAPEKAMRSAAPRVSAVPVSLKAAPRKQELLRPKSSGQALMSRSSTAPSALESATPSLPPVPDIPAYTPRPMSRGSIRSAPSHKSGPMTPDKIRLMKAVELRKKQLRKSQNSLFNSIDEEMPEVPAVPSQPESSEENQVSSSQREEKSRSRPVPETAPDQNSTDDDSHHQSAKADSGIEMRYGTPDTQRTEETIDEVQDPPIVVGSHEDGNQALQSQDLTTILIDPSTCEEELDEEHEERQGDALSTTASQTPTERPGASDHDSDDTAQIPRILLADGTRPRGSTIESVSRNSSGSPDVPAEAAQTSSRQSSTGSGSQKSAESPHKRANSDLAKRRRGLVEPLSIETNANDVELDSDDDEFFEELHSATFQEAKPIIVARSPNAMAFQARRPSNETATSARSVQISKAATSPGSASERDARSLFVASSSLTEPAADKHDLASASRARNVSSGISKRIQALTELSGRESNGSLPASPQAPDASFGLAQRDIRKQPRRTPPATRPTSYRRQSRNSAVNTPPSATPTDESRPTWSVQHDPVTNRNSVSVTTRIARPSTATLGSVQSTAISESPPPAQVASTHPAPAIEVDPPLSPGYSTTSNDSRSLHSRSGRFRKKPQNLTPGLDSFPPPPPNTRITSNMSLAVTDENVAPKEGSKASRFFKRMSILAGPKRKNGAHSPPVNRSPVKSEANLAAPDDARRASVATAKSDTPPAAVVGDLNVQFPDSLLWKRRIVTIDDYGVLQFAIAQAMDIHRGVAMKRYSLTDFKAPFVPDLDQQELPYSVVLEFDDGTALQVACEDAMIQRQVLSLLNTYWKAYTESVGED</sequence>
<feature type="region of interest" description="Disordered" evidence="1">
    <location>
        <begin position="740"/>
        <end position="987"/>
    </location>
</feature>
<feature type="compositionally biased region" description="Low complexity" evidence="1">
    <location>
        <begin position="652"/>
        <end position="672"/>
    </location>
</feature>
<feature type="compositionally biased region" description="Polar residues" evidence="1">
    <location>
        <begin position="595"/>
        <end position="605"/>
    </location>
</feature>
<dbReference type="InterPro" id="IPR029006">
    <property type="entry name" value="ADF-H/Gelsolin-like_dom_sf"/>
</dbReference>